<reference evidence="2 3" key="1">
    <citation type="submission" date="2021-07" db="EMBL/GenBank/DDBJ databases">
        <title>Genomic diversity and antimicrobial resistance of Prevotella spp. isolated from chronic lung disease airways.</title>
        <authorList>
            <person name="Webb K.A."/>
            <person name="Olagoke O.S."/>
            <person name="Baird T."/>
            <person name="Neill J."/>
            <person name="Pham A."/>
            <person name="Wells T.J."/>
            <person name="Ramsay K.A."/>
            <person name="Bell S.C."/>
            <person name="Sarovich D.S."/>
            <person name="Price E.P."/>
        </authorList>
    </citation>
    <scope>NUCLEOTIDE SEQUENCE [LARGE SCALE GENOMIC DNA]</scope>
    <source>
        <strain evidence="2 3">SCHI0011.S.12</strain>
    </source>
</reference>
<dbReference type="InterPro" id="IPR052829">
    <property type="entry name" value="N-acetyltransferase_domain"/>
</dbReference>
<dbReference type="PROSITE" id="PS51186">
    <property type="entry name" value="GNAT"/>
    <property type="match status" value="1"/>
</dbReference>
<dbReference type="Proteomes" id="UP000788426">
    <property type="component" value="Unassembled WGS sequence"/>
</dbReference>
<organism evidence="2 3">
    <name type="scientific">Hoylesella nanceiensis</name>
    <dbReference type="NCBI Taxonomy" id="425941"/>
    <lineage>
        <taxon>Bacteria</taxon>
        <taxon>Pseudomonadati</taxon>
        <taxon>Bacteroidota</taxon>
        <taxon>Bacteroidia</taxon>
        <taxon>Bacteroidales</taxon>
        <taxon>Prevotellaceae</taxon>
        <taxon>Hoylesella</taxon>
    </lineage>
</organism>
<feature type="domain" description="N-acetyltransferase" evidence="1">
    <location>
        <begin position="7"/>
        <end position="195"/>
    </location>
</feature>
<evidence type="ECO:0000259" key="1">
    <source>
        <dbReference type="PROSITE" id="PS51186"/>
    </source>
</evidence>
<evidence type="ECO:0000313" key="3">
    <source>
        <dbReference type="Proteomes" id="UP000788426"/>
    </source>
</evidence>
<sequence>MNAIHKITIQPAVKEQVESIAQLIMTAMTDECCLFFVGENQTLDDFKQAMICLVNDEQSQYSYTNTLVALHNKEVVGVCVSYDGKDLRRLRSKFIEMAKKRFNRDFANMDDETQEGELYVDSLAVNKSFRGRGIAQKLLKATIEKARNLHIDHVGLLVDCNNPLAEKLYSKVGFQYVNDSTWGGHAMKHLQYRIESTK</sequence>
<dbReference type="RefSeq" id="WP_219479201.1">
    <property type="nucleotide sequence ID" value="NZ_JAHXCT010000001.1"/>
</dbReference>
<accession>A0ABS6YCJ3</accession>
<comment type="caution">
    <text evidence="2">The sequence shown here is derived from an EMBL/GenBank/DDBJ whole genome shotgun (WGS) entry which is preliminary data.</text>
</comment>
<dbReference type="InterPro" id="IPR000182">
    <property type="entry name" value="GNAT_dom"/>
</dbReference>
<dbReference type="CDD" id="cd04301">
    <property type="entry name" value="NAT_SF"/>
    <property type="match status" value="1"/>
</dbReference>
<dbReference type="PANTHER" id="PTHR43259">
    <property type="entry name" value="SPT10P"/>
    <property type="match status" value="1"/>
</dbReference>
<dbReference type="Pfam" id="PF00583">
    <property type="entry name" value="Acetyltransf_1"/>
    <property type="match status" value="1"/>
</dbReference>
<name>A0ABS6YCJ3_9BACT</name>
<evidence type="ECO:0000313" key="2">
    <source>
        <dbReference type="EMBL" id="MBW4768438.1"/>
    </source>
</evidence>
<dbReference type="EMBL" id="JAHXCT010000001">
    <property type="protein sequence ID" value="MBW4768438.1"/>
    <property type="molecule type" value="Genomic_DNA"/>
</dbReference>
<keyword evidence="3" id="KW-1185">Reference proteome</keyword>
<gene>
    <name evidence="2" type="ORF">KZO38_01455</name>
</gene>
<proteinExistence type="predicted"/>
<dbReference type="PANTHER" id="PTHR43259:SF1">
    <property type="entry name" value="N-ACETYLTRANSFERASE DOMAIN-CONTAINING PROTEIN"/>
    <property type="match status" value="1"/>
</dbReference>
<protein>
    <submittedName>
        <fullName evidence="2">GNAT family N-acetyltransferase</fullName>
    </submittedName>
</protein>